<dbReference type="InterPro" id="IPR001610">
    <property type="entry name" value="PAC"/>
</dbReference>
<evidence type="ECO:0000259" key="5">
    <source>
        <dbReference type="PROSITE" id="PS50887"/>
    </source>
</evidence>
<evidence type="ECO:0000313" key="7">
    <source>
        <dbReference type="Proteomes" id="UP001156682"/>
    </source>
</evidence>
<dbReference type="PROSITE" id="PS50887">
    <property type="entry name" value="GGDEF"/>
    <property type="match status" value="1"/>
</dbReference>
<dbReference type="CDD" id="cd00130">
    <property type="entry name" value="PAS"/>
    <property type="match status" value="2"/>
</dbReference>
<feature type="domain" description="GGDEF" evidence="5">
    <location>
        <begin position="371"/>
        <end position="502"/>
    </location>
</feature>
<dbReference type="Gene3D" id="3.20.20.450">
    <property type="entry name" value="EAL domain"/>
    <property type="match status" value="1"/>
</dbReference>
<dbReference type="CDD" id="cd01949">
    <property type="entry name" value="GGDEF"/>
    <property type="match status" value="1"/>
</dbReference>
<dbReference type="PROSITE" id="PS50113">
    <property type="entry name" value="PAC"/>
    <property type="match status" value="1"/>
</dbReference>
<dbReference type="Pfam" id="PF00563">
    <property type="entry name" value="EAL"/>
    <property type="match status" value="1"/>
</dbReference>
<evidence type="ECO:0008006" key="8">
    <source>
        <dbReference type="Google" id="ProtNLM"/>
    </source>
</evidence>
<feature type="transmembrane region" description="Helical" evidence="1">
    <location>
        <begin position="20"/>
        <end position="38"/>
    </location>
</feature>
<protein>
    <recommendedName>
        <fullName evidence="8">PAS domain S-box-containing protein/diguanylate cyclase (GGDEF) domain-containing protein</fullName>
    </recommendedName>
</protein>
<dbReference type="PANTHER" id="PTHR44757">
    <property type="entry name" value="DIGUANYLATE CYCLASE DGCP"/>
    <property type="match status" value="1"/>
</dbReference>
<dbReference type="SUPFAM" id="SSF55785">
    <property type="entry name" value="PYP-like sensor domain (PAS domain)"/>
    <property type="match status" value="2"/>
</dbReference>
<evidence type="ECO:0000259" key="3">
    <source>
        <dbReference type="PROSITE" id="PS50113"/>
    </source>
</evidence>
<dbReference type="SMART" id="SM00091">
    <property type="entry name" value="PAS"/>
    <property type="match status" value="2"/>
</dbReference>
<evidence type="ECO:0000256" key="1">
    <source>
        <dbReference type="SAM" id="Phobius"/>
    </source>
</evidence>
<evidence type="ECO:0000313" key="6">
    <source>
        <dbReference type="EMBL" id="GLR64148.1"/>
    </source>
</evidence>
<keyword evidence="7" id="KW-1185">Reference proteome</keyword>
<dbReference type="InterPro" id="IPR001633">
    <property type="entry name" value="EAL_dom"/>
</dbReference>
<gene>
    <name evidence="6" type="ORF">GCM10007878_15860</name>
</gene>
<dbReference type="SMART" id="SM00052">
    <property type="entry name" value="EAL"/>
    <property type="match status" value="1"/>
</dbReference>
<feature type="domain" description="PAS" evidence="2">
    <location>
        <begin position="220"/>
        <end position="259"/>
    </location>
</feature>
<dbReference type="NCBIfam" id="TIGR00229">
    <property type="entry name" value="sensory_box"/>
    <property type="match status" value="2"/>
</dbReference>
<dbReference type="Pfam" id="PF08447">
    <property type="entry name" value="PAS_3"/>
    <property type="match status" value="1"/>
</dbReference>
<dbReference type="NCBIfam" id="TIGR00254">
    <property type="entry name" value="GGDEF"/>
    <property type="match status" value="1"/>
</dbReference>
<feature type="domain" description="EAL" evidence="4">
    <location>
        <begin position="511"/>
        <end position="764"/>
    </location>
</feature>
<feature type="transmembrane region" description="Helical" evidence="1">
    <location>
        <begin position="44"/>
        <end position="65"/>
    </location>
</feature>
<dbReference type="InterPro" id="IPR013655">
    <property type="entry name" value="PAS_fold_3"/>
</dbReference>
<dbReference type="InterPro" id="IPR029787">
    <property type="entry name" value="Nucleotide_cyclase"/>
</dbReference>
<comment type="caution">
    <text evidence="6">The sequence shown here is derived from an EMBL/GenBank/DDBJ whole genome shotgun (WGS) entry which is preliminary data.</text>
</comment>
<dbReference type="InterPro" id="IPR000700">
    <property type="entry name" value="PAS-assoc_C"/>
</dbReference>
<dbReference type="SUPFAM" id="SSF55073">
    <property type="entry name" value="Nucleotide cyclase"/>
    <property type="match status" value="1"/>
</dbReference>
<dbReference type="EMBL" id="BSOR01000027">
    <property type="protein sequence ID" value="GLR64148.1"/>
    <property type="molecule type" value="Genomic_DNA"/>
</dbReference>
<dbReference type="InterPro" id="IPR000160">
    <property type="entry name" value="GGDEF_dom"/>
</dbReference>
<dbReference type="PROSITE" id="PS50883">
    <property type="entry name" value="EAL"/>
    <property type="match status" value="1"/>
</dbReference>
<keyword evidence="1" id="KW-0472">Membrane</keyword>
<dbReference type="CDD" id="cd01948">
    <property type="entry name" value="EAL"/>
    <property type="match status" value="1"/>
</dbReference>
<dbReference type="PROSITE" id="PS50112">
    <property type="entry name" value="PAS"/>
    <property type="match status" value="1"/>
</dbReference>
<dbReference type="Proteomes" id="UP001156682">
    <property type="component" value="Unassembled WGS sequence"/>
</dbReference>
<dbReference type="InterPro" id="IPR035965">
    <property type="entry name" value="PAS-like_dom_sf"/>
</dbReference>
<evidence type="ECO:0000259" key="2">
    <source>
        <dbReference type="PROSITE" id="PS50112"/>
    </source>
</evidence>
<dbReference type="Pfam" id="PF00990">
    <property type="entry name" value="GGDEF"/>
    <property type="match status" value="1"/>
</dbReference>
<reference evidence="7" key="1">
    <citation type="journal article" date="2019" name="Int. J. Syst. Evol. Microbiol.">
        <title>The Global Catalogue of Microorganisms (GCM) 10K type strain sequencing project: providing services to taxonomists for standard genome sequencing and annotation.</title>
        <authorList>
            <consortium name="The Broad Institute Genomics Platform"/>
            <consortium name="The Broad Institute Genome Sequencing Center for Infectious Disease"/>
            <person name="Wu L."/>
            <person name="Ma J."/>
        </authorList>
    </citation>
    <scope>NUCLEOTIDE SEQUENCE [LARGE SCALE GENOMIC DNA]</scope>
    <source>
        <strain evidence="7">NBRC 100033</strain>
    </source>
</reference>
<accession>A0ABQ5ZXY5</accession>
<dbReference type="SUPFAM" id="SSF141868">
    <property type="entry name" value="EAL domain-like"/>
    <property type="match status" value="1"/>
</dbReference>
<dbReference type="PANTHER" id="PTHR44757:SF2">
    <property type="entry name" value="BIOFILM ARCHITECTURE MAINTENANCE PROTEIN MBAA"/>
    <property type="match status" value="1"/>
</dbReference>
<dbReference type="Gene3D" id="3.30.450.20">
    <property type="entry name" value="PAS domain"/>
    <property type="match status" value="2"/>
</dbReference>
<dbReference type="RefSeq" id="WP_051610513.1">
    <property type="nucleotide sequence ID" value="NZ_BSOR01000027.1"/>
</dbReference>
<organism evidence="6 7">
    <name type="scientific">Marinospirillum insulare</name>
    <dbReference type="NCBI Taxonomy" id="217169"/>
    <lineage>
        <taxon>Bacteria</taxon>
        <taxon>Pseudomonadati</taxon>
        <taxon>Pseudomonadota</taxon>
        <taxon>Gammaproteobacteria</taxon>
        <taxon>Oceanospirillales</taxon>
        <taxon>Oceanospirillaceae</taxon>
        <taxon>Marinospirillum</taxon>
    </lineage>
</organism>
<sequence length="764" mass="87810">MNKENFTKRQTKQRLLSRYYPATAFLALIALWFVFFYTTNAISLIQIVLIAFFSLPLIGGSYLLFKQQQNLQKEITNHQVTHSELADQRHKISQAMEASKLALWEWDLETDSIYHSHFNDIFGYEEGEIPYFMGHLQPLVHPDDYPRLRQALIDSLKGRNTHFQCRFRIKHKSGEWRWLEDHGEVVERNRTTGNAKKMLGTRRDVTEEQEKDDYLQLAWKAFESSGEATYIVDPNSKIIFVNQAFVDITGYSRQDILDEDFWQTDCFATTRDFYKSISRNLKMEGRWEGELVQQRFNGESYPQWLRVTRVLNSYQQKPFTIAVFSDLTKSREVEARLNYLAEYDELTGLANRGQFYDRMHQRLAQARLYKEKLSLIVFDIDRFKAYNNSLGHHAGDKLLKLAAERIYNVLTSAVIISRTGGNEFAALILGDQEQAQLLSEELQEQMHLPFNVDRQELRLTLSIGISCYPDHAHELQVLLNQADQARLSCKSLGGNRVQVYNDTIRQSSLELLRLEQDLRKAIDNNEIQVHFQPKLDLNTGKITAAEALARWHHADEGFISPGIFIPLAERTGLIETLGSNVLEQSCRQAASWYHQGIQIQVAVNIAAQQLDSGSLVKQVDELLNKYELPAKMLELELTESTLMEDAEAAIVEMHSLRNRGVTLAIDDFGTGYSSLSYLQRFPLDILKIDRSFLMTDQGNRSQGTLTRAIIALGHGLNMRVVAEGVEDPQQLTELKQLGCDFAQGFVISRPVPAEEFTQLLDKQY</sequence>
<proteinExistence type="predicted"/>
<dbReference type="SMART" id="SM00086">
    <property type="entry name" value="PAC"/>
    <property type="match status" value="2"/>
</dbReference>
<dbReference type="InterPro" id="IPR052155">
    <property type="entry name" value="Biofilm_reg_signaling"/>
</dbReference>
<dbReference type="InterPro" id="IPR043128">
    <property type="entry name" value="Rev_trsase/Diguanyl_cyclase"/>
</dbReference>
<feature type="domain" description="PAC" evidence="3">
    <location>
        <begin position="163"/>
        <end position="217"/>
    </location>
</feature>
<keyword evidence="1" id="KW-0812">Transmembrane</keyword>
<dbReference type="Gene3D" id="3.30.70.270">
    <property type="match status" value="1"/>
</dbReference>
<dbReference type="InterPro" id="IPR000014">
    <property type="entry name" value="PAS"/>
</dbReference>
<evidence type="ECO:0000259" key="4">
    <source>
        <dbReference type="PROSITE" id="PS50883"/>
    </source>
</evidence>
<name>A0ABQ5ZXY5_9GAMM</name>
<keyword evidence="1" id="KW-1133">Transmembrane helix</keyword>
<dbReference type="SMART" id="SM00267">
    <property type="entry name" value="GGDEF"/>
    <property type="match status" value="1"/>
</dbReference>
<dbReference type="Pfam" id="PF13426">
    <property type="entry name" value="PAS_9"/>
    <property type="match status" value="1"/>
</dbReference>
<dbReference type="InterPro" id="IPR035919">
    <property type="entry name" value="EAL_sf"/>
</dbReference>